<dbReference type="EMBL" id="CP017634">
    <property type="protein sequence ID" value="ATW27353.1"/>
    <property type="molecule type" value="Genomic_DNA"/>
</dbReference>
<dbReference type="Pfam" id="PF16868">
    <property type="entry name" value="NMT1_3"/>
    <property type="match status" value="1"/>
</dbReference>
<evidence type="ECO:0000313" key="2">
    <source>
        <dbReference type="EMBL" id="ATW27353.1"/>
    </source>
</evidence>
<keyword evidence="1" id="KW-0732">Signal</keyword>
<sequence>MKLKKSQAMVGLLAVLLSLTVFLAGCGPKEGEQSQGDSEQAGSPETVQYLMGTGNSGGAFYYLGAALSQVINNHSDHLNFTPQTTAGSGENVRLINEKTVEFALGSSTTEILAVKGEGPYQGTPLTDIRGVAGGYIQPVHFTVKADSNIKSLADFKGKKIGMPAGVIATTVAQEVLKEYGLEPGKDYTAVNIGYTEQVDAIKNGNIDGAIQGVALPVPAVTEMDSTIGIRILSIDKPEVLEKVNSTLATVTTIIPKGTYPGFQEDVQTVGFPADIIVNKDVPDDVVYEFLTIMYDNHDEWVKGYAAAEGFNYENAIIPGWIDLHPGAVKYFKEKGILK</sequence>
<proteinExistence type="predicted"/>
<protein>
    <recommendedName>
        <fullName evidence="4">TAXI family TRAP transporter solute-binding subunit</fullName>
    </recommendedName>
</protein>
<dbReference type="SUPFAM" id="SSF53850">
    <property type="entry name" value="Periplasmic binding protein-like II"/>
    <property type="match status" value="1"/>
</dbReference>
<dbReference type="AlphaFoldDB" id="A0A3G1KXV7"/>
<dbReference type="PROSITE" id="PS51257">
    <property type="entry name" value="PROKAR_LIPOPROTEIN"/>
    <property type="match status" value="1"/>
</dbReference>
<dbReference type="NCBIfam" id="TIGR02122">
    <property type="entry name" value="TRAP_TAXI"/>
    <property type="match status" value="1"/>
</dbReference>
<dbReference type="KEGG" id="fwa:DCMF_23685"/>
<keyword evidence="3" id="KW-1185">Reference proteome</keyword>
<feature type="chain" id="PRO_5039407483" description="TAXI family TRAP transporter solute-binding subunit" evidence="1">
    <location>
        <begin position="24"/>
        <end position="338"/>
    </location>
</feature>
<dbReference type="CDD" id="cd13520">
    <property type="entry name" value="PBP2_TAXI_TRAP"/>
    <property type="match status" value="1"/>
</dbReference>
<dbReference type="PANTHER" id="PTHR42941">
    <property type="entry name" value="SLL1037 PROTEIN"/>
    <property type="match status" value="1"/>
</dbReference>
<accession>A0A3G1KXV7</accession>
<dbReference type="Proteomes" id="UP000323521">
    <property type="component" value="Chromosome"/>
</dbReference>
<name>A0A3G1KXV7_FORW1</name>
<dbReference type="RefSeq" id="WP_148136705.1">
    <property type="nucleotide sequence ID" value="NZ_CP017634.1"/>
</dbReference>
<reference evidence="2 3" key="1">
    <citation type="submission" date="2016-10" db="EMBL/GenBank/DDBJ databases">
        <title>Complete Genome Sequence of Peptococcaceae strain DCMF.</title>
        <authorList>
            <person name="Edwards R.J."/>
            <person name="Holland S.I."/>
            <person name="Deshpande N.P."/>
            <person name="Wong Y.K."/>
            <person name="Ertan H."/>
            <person name="Manefield M."/>
            <person name="Russell T.L."/>
            <person name="Lee M.J."/>
        </authorList>
    </citation>
    <scope>NUCLEOTIDE SEQUENCE [LARGE SCALE GENOMIC DNA]</scope>
    <source>
        <strain evidence="2 3">DCMF</strain>
    </source>
</reference>
<dbReference type="PANTHER" id="PTHR42941:SF1">
    <property type="entry name" value="SLL1037 PROTEIN"/>
    <property type="match status" value="1"/>
</dbReference>
<evidence type="ECO:0008006" key="4">
    <source>
        <dbReference type="Google" id="ProtNLM"/>
    </source>
</evidence>
<evidence type="ECO:0000256" key="1">
    <source>
        <dbReference type="SAM" id="SignalP"/>
    </source>
</evidence>
<evidence type="ECO:0000313" key="3">
    <source>
        <dbReference type="Proteomes" id="UP000323521"/>
    </source>
</evidence>
<dbReference type="Gene3D" id="3.40.190.10">
    <property type="entry name" value="Periplasmic binding protein-like II"/>
    <property type="match status" value="2"/>
</dbReference>
<dbReference type="OrthoDB" id="9776669at2"/>
<dbReference type="InterPro" id="IPR011852">
    <property type="entry name" value="TRAP_TAXI"/>
</dbReference>
<gene>
    <name evidence="2" type="ORF">DCMF_23685</name>
</gene>
<organism evidence="2 3">
    <name type="scientific">Formimonas warabiya</name>
    <dbReference type="NCBI Taxonomy" id="1761012"/>
    <lineage>
        <taxon>Bacteria</taxon>
        <taxon>Bacillati</taxon>
        <taxon>Bacillota</taxon>
        <taxon>Clostridia</taxon>
        <taxon>Eubacteriales</taxon>
        <taxon>Peptococcaceae</taxon>
        <taxon>Candidatus Formimonas</taxon>
    </lineage>
</organism>
<feature type="signal peptide" evidence="1">
    <location>
        <begin position="1"/>
        <end position="23"/>
    </location>
</feature>